<protein>
    <submittedName>
        <fullName evidence="1">Uncharacterized protein</fullName>
    </submittedName>
</protein>
<dbReference type="AlphaFoldDB" id="X1LRR6"/>
<sequence>MSADQLKLGIFIKNQFSDLIYINSIIATELMKITENLAALRHGEEFLKKSSCLREHNALNREILGILDKYY</sequence>
<name>X1LRR6_9ZZZZ</name>
<comment type="caution">
    <text evidence="1">The sequence shown here is derived from an EMBL/GenBank/DDBJ whole genome shotgun (WGS) entry which is preliminary data.</text>
</comment>
<proteinExistence type="predicted"/>
<dbReference type="EMBL" id="BARU01048498">
    <property type="protein sequence ID" value="GAH96843.1"/>
    <property type="molecule type" value="Genomic_DNA"/>
</dbReference>
<evidence type="ECO:0000313" key="1">
    <source>
        <dbReference type="EMBL" id="GAH96843.1"/>
    </source>
</evidence>
<reference evidence="1" key="1">
    <citation type="journal article" date="2014" name="Front. Microbiol.">
        <title>High frequency of phylogenetically diverse reductive dehalogenase-homologous genes in deep subseafloor sedimentary metagenomes.</title>
        <authorList>
            <person name="Kawai M."/>
            <person name="Futagami T."/>
            <person name="Toyoda A."/>
            <person name="Takaki Y."/>
            <person name="Nishi S."/>
            <person name="Hori S."/>
            <person name="Arai W."/>
            <person name="Tsubouchi T."/>
            <person name="Morono Y."/>
            <person name="Uchiyama I."/>
            <person name="Ito T."/>
            <person name="Fujiyama A."/>
            <person name="Inagaki F."/>
            <person name="Takami H."/>
        </authorList>
    </citation>
    <scope>NUCLEOTIDE SEQUENCE</scope>
    <source>
        <strain evidence="1">Expedition CK06-06</strain>
    </source>
</reference>
<accession>X1LRR6</accession>
<organism evidence="1">
    <name type="scientific">marine sediment metagenome</name>
    <dbReference type="NCBI Taxonomy" id="412755"/>
    <lineage>
        <taxon>unclassified sequences</taxon>
        <taxon>metagenomes</taxon>
        <taxon>ecological metagenomes</taxon>
    </lineage>
</organism>
<gene>
    <name evidence="1" type="ORF">S03H2_72045</name>
</gene>
<feature type="non-terminal residue" evidence="1">
    <location>
        <position position="71"/>
    </location>
</feature>